<dbReference type="EMBL" id="LM997413">
    <property type="protein sequence ID" value="CEA00584.1"/>
    <property type="molecule type" value="Genomic_DNA"/>
</dbReference>
<dbReference type="InterPro" id="IPR017030">
    <property type="entry name" value="Vir_effector_SfrC"/>
</dbReference>
<dbReference type="EMBL" id="LK391969">
    <property type="protein sequence ID" value="CEF25202.1"/>
    <property type="molecule type" value="Genomic_DNA"/>
</dbReference>
<sequence length="902" mass="100218">MNKLTDKQQQLSSAWAAVHEGAGQALEWIREVRGNAPRLDSEADSFNLKLHRARNIARSLGRVAGTPMTIGFFGLSQAGKSYLISALAASDNGKLVTNYGGAELDFIKHVNPPGGGKEATGLVTRFSRTAQSGPSSHPVELKLFSEIELAKILANAWFNDFNQELVDYELDEPRITSILKRFESGAANVAQAGVSADDVVSLWDYLRDNFEKSIRKLEHQYWPRAIELAPGLNCSQRAELFSILWGEQPELTDLYVQLASTLQRLGHTARVFAPLSVLVSRDGEGYSQRDSIMNVDMLERLGSNRDLPVDVCPAPGESLLPPVSIAVVQLAALTAEMIFPLVNPTRDPHVEQVDLLDFPGYRGRLGIRSVSEAGNQASAQGGNPVSQLLLRGKVAYLFERYTDSQEMNSLVVCTSSSKQIDVKDVGPVLTRWIEKTQGATAQERGRRTSGLIWALTMFDMQIGAMLEQDESMVREGWDGLLKKTMLERFGQYEWIQNWAGQPFNNTYLVRKPRLPMATFVEMAEETYDELGMVARYEEQLQLLGRTFVDAPAVCDHIAQPAAAWQAMMALNDGGIARISQYLGQVANLDFKLNRIEEQLERCQNELLHSLNGWYHKDGAGALALKRTQAKMILQDLGHRLPVLGELIDHLQLPSDSVRDLYLSGAYEVEEEALEESEEAAQTAPQSLYGSDGGFDFGDVFGADSKTDVPTSKVPAPQPQGSEHRFARAVFKAWISHLRELGNRQSLLTLLGLNHKVVEAVVDELITAAYRLKVPEQLSNALQQRVQSGARRDQLVQRQVLIVQLVLRDYVSWFGNLNKPLEERPKSLIGSKDHLFAFYRHPQPGQLPELPAQPASQSKLFLGDWLSGLASITQDNAGHSAGREITIEQNEWLGRVLQSFQAR</sequence>
<name>A0A078M2U8_9PSED</name>
<dbReference type="AlphaFoldDB" id="A0A078M2U8"/>
<dbReference type="PIRSF" id="PIRSF034586">
    <property type="entry name" value="Vir_effector_SfrC"/>
    <property type="match status" value="1"/>
</dbReference>
<dbReference type="PATRIC" id="fig|1461581.3.peg.98"/>
<dbReference type="Pfam" id="PF10139">
    <property type="entry name" value="Virul_Fac"/>
    <property type="match status" value="1"/>
</dbReference>
<accession>A0A078M2U8</accession>
<organism evidence="1">
    <name type="scientific">Pseudomonas saudimassiliensis</name>
    <dbReference type="NCBI Taxonomy" id="1461581"/>
    <lineage>
        <taxon>Bacteria</taxon>
        <taxon>Pseudomonadati</taxon>
        <taxon>Pseudomonadota</taxon>
        <taxon>Gammaproteobacteria</taxon>
        <taxon>Pseudomonadales</taxon>
        <taxon>Pseudomonadaceae</taxon>
        <taxon>Pseudomonas</taxon>
    </lineage>
</organism>
<gene>
    <name evidence="1" type="ORF">BN1049_00104</name>
</gene>
<dbReference type="RefSeq" id="WP_044497686.1">
    <property type="nucleotide sequence ID" value="NZ_LK391969.1"/>
</dbReference>
<evidence type="ECO:0000313" key="1">
    <source>
        <dbReference type="EMBL" id="CEA00584.1"/>
    </source>
</evidence>
<protein>
    <submittedName>
        <fullName evidence="1">HopL1 protein</fullName>
    </submittedName>
</protein>
<dbReference type="OrthoDB" id="1060501at2"/>
<reference evidence="1" key="1">
    <citation type="submission" date="2014-07" db="EMBL/GenBank/DDBJ databases">
        <authorList>
            <person name="Urmite Genomes Urmite Genomes"/>
        </authorList>
    </citation>
    <scope>NUCLEOTIDE SEQUENCE</scope>
    <source>
        <strain evidence="1">12M76_air</strain>
    </source>
</reference>
<proteinExistence type="predicted"/>